<dbReference type="AlphaFoldDB" id="V6LHF5"/>
<gene>
    <name evidence="1" type="ORF">SS50377_16772</name>
    <name evidence="2" type="ORF">SS50377_21061</name>
</gene>
<evidence type="ECO:0000313" key="3">
    <source>
        <dbReference type="Proteomes" id="UP000018208"/>
    </source>
</evidence>
<dbReference type="VEuPathDB" id="GiardiaDB:SS50377_21061"/>
<sequence length="103" mass="11815">MNLDEIKQYYLNLEPVKPLEIQSTSIKATITKINDQMISNYVTLTISLLYIRVQQNATTINTIKRDNIENIVKDGALLKIKLDNGSLIQFLSPNCDQLYELLK</sequence>
<reference evidence="1 2" key="1">
    <citation type="journal article" date="2014" name="PLoS Genet.">
        <title>The Genome of Spironucleus salmonicida Highlights a Fish Pathogen Adapted to Fluctuating Environments.</title>
        <authorList>
            <person name="Xu F."/>
            <person name="Jerlstrom-Hultqvist J."/>
            <person name="Einarsson E."/>
            <person name="Astvaldsson A."/>
            <person name="Svard S.G."/>
            <person name="Andersson J.O."/>
        </authorList>
    </citation>
    <scope>NUCLEOTIDE SEQUENCE</scope>
    <source>
        <strain evidence="2">ATCC 50377</strain>
    </source>
</reference>
<name>V6LHF5_9EUKA</name>
<evidence type="ECO:0000313" key="1">
    <source>
        <dbReference type="EMBL" id="EST43718.1"/>
    </source>
</evidence>
<dbReference type="EMBL" id="AUWU02000001">
    <property type="protein sequence ID" value="KAH0577707.1"/>
    <property type="molecule type" value="Genomic_DNA"/>
</dbReference>
<organism evidence="1">
    <name type="scientific">Spironucleus salmonicida</name>
    <dbReference type="NCBI Taxonomy" id="348837"/>
    <lineage>
        <taxon>Eukaryota</taxon>
        <taxon>Metamonada</taxon>
        <taxon>Diplomonadida</taxon>
        <taxon>Hexamitidae</taxon>
        <taxon>Hexamitinae</taxon>
        <taxon>Spironucleus</taxon>
    </lineage>
</organism>
<proteinExistence type="predicted"/>
<dbReference type="Proteomes" id="UP000018208">
    <property type="component" value="Unassembled WGS sequence"/>
</dbReference>
<dbReference type="EMBL" id="KI546135">
    <property type="protein sequence ID" value="EST43718.1"/>
    <property type="molecule type" value="Genomic_DNA"/>
</dbReference>
<evidence type="ECO:0000313" key="2">
    <source>
        <dbReference type="EMBL" id="KAH0577707.1"/>
    </source>
</evidence>
<accession>V6LHF5</accession>
<reference evidence="2" key="2">
    <citation type="submission" date="2020-12" db="EMBL/GenBank/DDBJ databases">
        <title>New Spironucleus salmonicida genome in near-complete chromosomes.</title>
        <authorList>
            <person name="Xu F."/>
            <person name="Kurt Z."/>
            <person name="Jimenez-Gonzalez A."/>
            <person name="Astvaldsson A."/>
            <person name="Andersson J.O."/>
            <person name="Svard S.G."/>
        </authorList>
    </citation>
    <scope>NUCLEOTIDE SEQUENCE</scope>
    <source>
        <strain evidence="2">ATCC 50377</strain>
    </source>
</reference>
<protein>
    <submittedName>
        <fullName evidence="1">Uncharacterized protein</fullName>
    </submittedName>
</protein>
<keyword evidence="3" id="KW-1185">Reference proteome</keyword>